<gene>
    <name evidence="1" type="ORF">A6U91_02590</name>
</gene>
<evidence type="ECO:0000313" key="2">
    <source>
        <dbReference type="Proteomes" id="UP000093451"/>
    </source>
</evidence>
<protein>
    <submittedName>
        <fullName evidence="1">Uncharacterized protein</fullName>
    </submittedName>
</protein>
<name>A0AB36ENF8_AGRTU</name>
<proteinExistence type="predicted"/>
<dbReference type="AlphaFoldDB" id="A0AB36ENF8"/>
<accession>A0AB36ENF8</accession>
<sequence>MQPSAYFENEIYFAVIDRLEDIARDFEPAAPDDLRTRIIEAVGDLGVWPKTCSPLSVVLDVEAA</sequence>
<organism evidence="1 2">
    <name type="scientific">Agrobacterium tumefaciens</name>
    <dbReference type="NCBI Taxonomy" id="358"/>
    <lineage>
        <taxon>Bacteria</taxon>
        <taxon>Pseudomonadati</taxon>
        <taxon>Pseudomonadota</taxon>
        <taxon>Alphaproteobacteria</taxon>
        <taxon>Hyphomicrobiales</taxon>
        <taxon>Rhizobiaceae</taxon>
        <taxon>Rhizobium/Agrobacterium group</taxon>
        <taxon>Agrobacterium</taxon>
        <taxon>Agrobacterium tumefaciens complex</taxon>
    </lineage>
</organism>
<dbReference type="EMBL" id="LXKT01000001">
    <property type="protein sequence ID" value="OCJ42742.1"/>
    <property type="molecule type" value="Genomic_DNA"/>
</dbReference>
<evidence type="ECO:0000313" key="1">
    <source>
        <dbReference type="EMBL" id="OCJ42742.1"/>
    </source>
</evidence>
<reference evidence="1 2" key="1">
    <citation type="journal article" date="2016" name="PeerJ">
        <title>Gall-ID: tools for genotyping gall-causing phytopathogenic bacteria.</title>
        <authorList>
            <person name="Davis E.W.II."/>
            <person name="Weisberg A.J."/>
            <person name="Tabima J.F."/>
            <person name="Grunwald N.J."/>
            <person name="Chang J.H."/>
        </authorList>
    </citation>
    <scope>NUCLEOTIDE SEQUENCE [LARGE SCALE GENOMIC DNA]</scope>
    <source>
        <strain evidence="1 2">N2/73</strain>
    </source>
</reference>
<comment type="caution">
    <text evidence="1">The sequence shown here is derived from an EMBL/GenBank/DDBJ whole genome shotgun (WGS) entry which is preliminary data.</text>
</comment>
<dbReference type="Proteomes" id="UP000093451">
    <property type="component" value="Unassembled WGS sequence"/>
</dbReference>